<evidence type="ECO:0000313" key="4">
    <source>
        <dbReference type="EMBL" id="RLU57901.1"/>
    </source>
</evidence>
<reference evidence="4 6" key="2">
    <citation type="submission" date="2018-06" db="EMBL/GenBank/DDBJ databases">
        <title>Mutators as drivers of adaptation in pathogenic bacteria and a risk factor for host jumps and vaccine escape.</title>
        <authorList>
            <person name="Barnes A.C."/>
            <person name="Silayeva O."/>
        </authorList>
    </citation>
    <scope>NUCLEOTIDE SEQUENCE [LARGE SCALE GENOMIC DNA]</scope>
    <source>
        <strain evidence="4 6">QMA0445</strain>
    </source>
</reference>
<keyword evidence="5" id="KW-1185">Reference proteome</keyword>
<dbReference type="Proteomes" id="UP000269148">
    <property type="component" value="Unassembled WGS sequence"/>
</dbReference>
<gene>
    <name evidence="4" type="ORF">DIY07_03215</name>
    <name evidence="3" type="ORF">DQ08_02945</name>
</gene>
<protein>
    <recommendedName>
        <fullName evidence="2">DUF6287 domain-containing protein</fullName>
    </recommendedName>
</protein>
<dbReference type="EMBL" id="CP007586">
    <property type="protein sequence ID" value="AHY15436.1"/>
    <property type="molecule type" value="Genomic_DNA"/>
</dbReference>
<dbReference type="AlphaFoldDB" id="A0A3L8GLP0"/>
<evidence type="ECO:0000313" key="6">
    <source>
        <dbReference type="Proteomes" id="UP000269148"/>
    </source>
</evidence>
<reference evidence="3 5" key="1">
    <citation type="journal article" date="2014" name="Genome Announc.">
        <title>Complete Genome Sequence of a Virulent Strain, Streptococcus iniae ISET0901, Isolated from Diseased Tilapia.</title>
        <authorList>
            <person name="Pridgeon J.W."/>
            <person name="Zhang D."/>
            <person name="Zhang L."/>
        </authorList>
    </citation>
    <scope>NUCLEOTIDE SEQUENCE [LARGE SCALE GENOMIC DNA]</scope>
    <source>
        <strain evidence="3 5">ISET0901</strain>
    </source>
</reference>
<dbReference type="KEGG" id="siz:SI82_03160"/>
<dbReference type="InterPro" id="IPR046254">
    <property type="entry name" value="DUF6287"/>
</dbReference>
<dbReference type="KEGG" id="sio:DW64_02935"/>
<evidence type="ECO:0000313" key="5">
    <source>
        <dbReference type="Proteomes" id="UP000025245"/>
    </source>
</evidence>
<proteinExistence type="predicted"/>
<evidence type="ECO:0000259" key="2">
    <source>
        <dbReference type="Pfam" id="PF19804"/>
    </source>
</evidence>
<dbReference type="Proteomes" id="UP000025245">
    <property type="component" value="Chromosome"/>
</dbReference>
<organism evidence="4 6">
    <name type="scientific">Streptococcus iniae</name>
    <name type="common">Streptococcus shiloi</name>
    <dbReference type="NCBI Taxonomy" id="1346"/>
    <lineage>
        <taxon>Bacteria</taxon>
        <taxon>Bacillati</taxon>
        <taxon>Bacillota</taxon>
        <taxon>Bacilli</taxon>
        <taxon>Lactobacillales</taxon>
        <taxon>Streptococcaceae</taxon>
        <taxon>Streptococcus</taxon>
    </lineage>
</organism>
<dbReference type="RefSeq" id="WP_003101111.1">
    <property type="nucleotide sequence ID" value="NZ_CP010783.1"/>
</dbReference>
<dbReference type="KEGG" id="siq:DQ08_02945"/>
<evidence type="ECO:0000313" key="3">
    <source>
        <dbReference type="EMBL" id="AHY15436.1"/>
    </source>
</evidence>
<evidence type="ECO:0000256" key="1">
    <source>
        <dbReference type="SAM" id="MobiDB-lite"/>
    </source>
</evidence>
<dbReference type="EMBL" id="QLQD01000032">
    <property type="protein sequence ID" value="RLU57901.1"/>
    <property type="molecule type" value="Genomic_DNA"/>
</dbReference>
<dbReference type="STRING" id="1346.BMF34_03060"/>
<dbReference type="Pfam" id="PF19804">
    <property type="entry name" value="DUF6287"/>
    <property type="match status" value="1"/>
</dbReference>
<sequence>MKKRLVFAISTIIVILSAFLAITFFTAKPQEQALKKDVSQSQVKKAKVKKKALKISQDTSRVNQSETINHSGQKSSQENTSHSTSATIGAQNGKISETQTLLSALQNRDFSSIVGTWENDLGDLIIIADDSSLTLEYKQPDGSISSGQDKIGTGVIQEDCYMANITGARFIVIPAGVKNNHNGMVYHQNSIVVGQSLAADEHPFFKH</sequence>
<feature type="domain" description="DUF6287" evidence="2">
    <location>
        <begin position="99"/>
        <end position="130"/>
    </location>
</feature>
<accession>A0A3L8GLP0</accession>
<feature type="region of interest" description="Disordered" evidence="1">
    <location>
        <begin position="54"/>
        <end position="90"/>
    </location>
</feature>
<feature type="compositionally biased region" description="Polar residues" evidence="1">
    <location>
        <begin position="56"/>
        <end position="90"/>
    </location>
</feature>
<dbReference type="OrthoDB" id="2228380at2"/>
<name>A0A3L8GLP0_STRIN</name>
<dbReference type="GeneID" id="35765076"/>